<accession>A0ABT1RUP9</accession>
<proteinExistence type="predicted"/>
<gene>
    <name evidence="3" type="ORF">NE695_00500</name>
</gene>
<evidence type="ECO:0000313" key="4">
    <source>
        <dbReference type="Proteomes" id="UP001524473"/>
    </source>
</evidence>
<dbReference type="Proteomes" id="UP001524473">
    <property type="component" value="Unassembled WGS sequence"/>
</dbReference>
<dbReference type="GeneID" id="90532321"/>
<feature type="domain" description="Penicillin-binding protein transpeptidase" evidence="2">
    <location>
        <begin position="150"/>
        <end position="449"/>
    </location>
</feature>
<evidence type="ECO:0000259" key="2">
    <source>
        <dbReference type="Pfam" id="PF00905"/>
    </source>
</evidence>
<evidence type="ECO:0000313" key="3">
    <source>
        <dbReference type="EMBL" id="MCQ4838390.1"/>
    </source>
</evidence>
<dbReference type="EMBL" id="JANFZH010000001">
    <property type="protein sequence ID" value="MCQ4838390.1"/>
    <property type="molecule type" value="Genomic_DNA"/>
</dbReference>
<dbReference type="InterPro" id="IPR050515">
    <property type="entry name" value="Beta-lactam/transpept"/>
</dbReference>
<dbReference type="Pfam" id="PF00905">
    <property type="entry name" value="Transpeptidase"/>
    <property type="match status" value="1"/>
</dbReference>
<dbReference type="Gene3D" id="3.90.1310.10">
    <property type="entry name" value="Penicillin-binding protein 2a (Domain 2)"/>
    <property type="match status" value="1"/>
</dbReference>
<name>A0ABT1RUP9_9FIRM</name>
<dbReference type="RefSeq" id="WP_066863596.1">
    <property type="nucleotide sequence ID" value="NZ_CABKVV010000013.1"/>
</dbReference>
<feature type="transmembrane region" description="Helical" evidence="1">
    <location>
        <begin position="9"/>
        <end position="31"/>
    </location>
</feature>
<sequence length="453" mass="48760">MKTVGFRSIVLYLLLFAFLGGTGYLVVNLFLHGNQWAMQPYNGHIYAESSTVKMGDIKDRNGNLLATTEDGRRLYSESETVRRALMHTIGDPYGYVSTSVEYTMRSKLAGYNVITGLNDTFLNSLGKNMELTVDQNACVAAYNALDGHNGAVIVYNYKTGDILCKVSAPTFDPSNVPEDIETNDAYKGAYLDNTLASSFTPGSIFKIVTAAAAMEKWPDSWMDRTYDCEGFTEIGGDTIDCLNDEAHGSQNLTSALGNSCNVYFAHLATDIGAQALQKKAEEMGFNQEFTFGTVPVSKSEIDLSKANANELGWAGVGQYTLTANPYHMMVLMGAIANGGEYVQPKLTNDLNLFGSLGKDNRTLVSASEAAQLESLLRNDVESYYGDYLFPDGMNVCAKTGTGEVGEDKAPNSWMVGFCSSDATPYAFAVLVEEGLGGIESAGTVAAAVLSALA</sequence>
<organism evidence="3 4">
    <name type="scientific">Neglectibacter timonensis</name>
    <dbReference type="NCBI Taxonomy" id="1776382"/>
    <lineage>
        <taxon>Bacteria</taxon>
        <taxon>Bacillati</taxon>
        <taxon>Bacillota</taxon>
        <taxon>Clostridia</taxon>
        <taxon>Eubacteriales</taxon>
        <taxon>Oscillospiraceae</taxon>
        <taxon>Neglectibacter</taxon>
    </lineage>
</organism>
<dbReference type="InterPro" id="IPR001460">
    <property type="entry name" value="PCN-bd_Tpept"/>
</dbReference>
<keyword evidence="4" id="KW-1185">Reference proteome</keyword>
<keyword evidence="1" id="KW-0472">Membrane</keyword>
<keyword evidence="1" id="KW-1133">Transmembrane helix</keyword>
<evidence type="ECO:0000256" key="1">
    <source>
        <dbReference type="SAM" id="Phobius"/>
    </source>
</evidence>
<dbReference type="InterPro" id="IPR012338">
    <property type="entry name" value="Beta-lactam/transpept-like"/>
</dbReference>
<reference evidence="3 4" key="1">
    <citation type="submission" date="2022-06" db="EMBL/GenBank/DDBJ databases">
        <title>Isolation of gut microbiota from human fecal samples.</title>
        <authorList>
            <person name="Pamer E.G."/>
            <person name="Barat B."/>
            <person name="Waligurski E."/>
            <person name="Medina S."/>
            <person name="Paddock L."/>
            <person name="Mostad J."/>
        </authorList>
    </citation>
    <scope>NUCLEOTIDE SEQUENCE [LARGE SCALE GENOMIC DNA]</scope>
    <source>
        <strain evidence="3 4">DFI.9.73</strain>
    </source>
</reference>
<dbReference type="PANTHER" id="PTHR30627">
    <property type="entry name" value="PEPTIDOGLYCAN D,D-TRANSPEPTIDASE"/>
    <property type="match status" value="1"/>
</dbReference>
<dbReference type="Gene3D" id="3.40.710.10">
    <property type="entry name" value="DD-peptidase/beta-lactamase superfamily"/>
    <property type="match status" value="1"/>
</dbReference>
<protein>
    <submittedName>
        <fullName evidence="3">Penicillin-binding transpeptidase domain-containing protein</fullName>
    </submittedName>
</protein>
<comment type="caution">
    <text evidence="3">The sequence shown here is derived from an EMBL/GenBank/DDBJ whole genome shotgun (WGS) entry which is preliminary data.</text>
</comment>
<dbReference type="SUPFAM" id="SSF56601">
    <property type="entry name" value="beta-lactamase/transpeptidase-like"/>
    <property type="match status" value="1"/>
</dbReference>
<keyword evidence="1" id="KW-0812">Transmembrane</keyword>
<dbReference type="PANTHER" id="PTHR30627:SF24">
    <property type="entry name" value="PENICILLIN-BINDING PROTEIN 4B"/>
    <property type="match status" value="1"/>
</dbReference>